<dbReference type="AlphaFoldDB" id="A0A6J4J8Q8"/>
<keyword evidence="3 6" id="KW-0731">Sigma factor</keyword>
<sequence>MDFTERDMYRAAIHGDRDAFEMIIRSFSRPLFAVAYGVLQNREEAEDVVQDAFVKAWKTRWRVRDPEKFPAWLATIARNRARDVSRARRTVPLSDELDEAAEPVAALTASGDLNGEVQAALASLPETHRVALTLRYFDALDYATIERTLGLTNGALRGILGRALQTMRKRLQPALASLE</sequence>
<dbReference type="PROSITE" id="PS01063">
    <property type="entry name" value="SIGMA70_ECF"/>
    <property type="match status" value="1"/>
</dbReference>
<dbReference type="Gene3D" id="1.10.1740.10">
    <property type="match status" value="1"/>
</dbReference>
<dbReference type="InterPro" id="IPR013249">
    <property type="entry name" value="RNA_pol_sigma70_r4_t2"/>
</dbReference>
<dbReference type="InterPro" id="IPR036388">
    <property type="entry name" value="WH-like_DNA-bd_sf"/>
</dbReference>
<evidence type="ECO:0000256" key="4">
    <source>
        <dbReference type="ARBA" id="ARBA00023125"/>
    </source>
</evidence>
<feature type="domain" description="RNA polymerase sigma factor 70 region 4 type 2" evidence="8">
    <location>
        <begin position="116"/>
        <end position="167"/>
    </location>
</feature>
<dbReference type="InterPro" id="IPR014284">
    <property type="entry name" value="RNA_pol_sigma-70_dom"/>
</dbReference>
<evidence type="ECO:0000256" key="1">
    <source>
        <dbReference type="ARBA" id="ARBA00010641"/>
    </source>
</evidence>
<accession>A0A6J4J8Q8</accession>
<evidence type="ECO:0000256" key="3">
    <source>
        <dbReference type="ARBA" id="ARBA00023082"/>
    </source>
</evidence>
<dbReference type="Gene3D" id="1.10.10.10">
    <property type="entry name" value="Winged helix-like DNA-binding domain superfamily/Winged helix DNA-binding domain"/>
    <property type="match status" value="1"/>
</dbReference>
<dbReference type="SUPFAM" id="SSF88659">
    <property type="entry name" value="Sigma3 and sigma4 domains of RNA polymerase sigma factors"/>
    <property type="match status" value="1"/>
</dbReference>
<dbReference type="PANTHER" id="PTHR43133">
    <property type="entry name" value="RNA POLYMERASE ECF-TYPE SIGMA FACTO"/>
    <property type="match status" value="1"/>
</dbReference>
<dbReference type="InterPro" id="IPR013325">
    <property type="entry name" value="RNA_pol_sigma_r2"/>
</dbReference>
<dbReference type="SUPFAM" id="SSF88946">
    <property type="entry name" value="Sigma2 domain of RNA polymerase sigma factors"/>
    <property type="match status" value="1"/>
</dbReference>
<evidence type="ECO:0000313" key="9">
    <source>
        <dbReference type="EMBL" id="CAA9270933.1"/>
    </source>
</evidence>
<protein>
    <recommendedName>
        <fullName evidence="6">RNA polymerase sigma factor</fullName>
    </recommendedName>
</protein>
<dbReference type="InterPro" id="IPR007627">
    <property type="entry name" value="RNA_pol_sigma70_r2"/>
</dbReference>
<dbReference type="GO" id="GO:0006352">
    <property type="term" value="P:DNA-templated transcription initiation"/>
    <property type="evidence" value="ECO:0007669"/>
    <property type="project" value="InterPro"/>
</dbReference>
<evidence type="ECO:0000256" key="6">
    <source>
        <dbReference type="RuleBase" id="RU000716"/>
    </source>
</evidence>
<name>A0A6J4J8Q8_9BACT</name>
<evidence type="ECO:0000256" key="2">
    <source>
        <dbReference type="ARBA" id="ARBA00023015"/>
    </source>
</evidence>
<keyword evidence="4 6" id="KW-0238">DNA-binding</keyword>
<dbReference type="Pfam" id="PF08281">
    <property type="entry name" value="Sigma70_r4_2"/>
    <property type="match status" value="1"/>
</dbReference>
<dbReference type="Pfam" id="PF04542">
    <property type="entry name" value="Sigma70_r2"/>
    <property type="match status" value="1"/>
</dbReference>
<organism evidence="9">
    <name type="scientific">uncultured Chthoniobacterales bacterium</name>
    <dbReference type="NCBI Taxonomy" id="1836801"/>
    <lineage>
        <taxon>Bacteria</taxon>
        <taxon>Pseudomonadati</taxon>
        <taxon>Verrucomicrobiota</taxon>
        <taxon>Spartobacteria</taxon>
        <taxon>Chthoniobacterales</taxon>
        <taxon>environmental samples</taxon>
    </lineage>
</organism>
<dbReference type="GO" id="GO:0003677">
    <property type="term" value="F:DNA binding"/>
    <property type="evidence" value="ECO:0007669"/>
    <property type="project" value="UniProtKB-KW"/>
</dbReference>
<evidence type="ECO:0000259" key="8">
    <source>
        <dbReference type="Pfam" id="PF08281"/>
    </source>
</evidence>
<evidence type="ECO:0000256" key="5">
    <source>
        <dbReference type="ARBA" id="ARBA00023163"/>
    </source>
</evidence>
<evidence type="ECO:0000259" key="7">
    <source>
        <dbReference type="Pfam" id="PF04542"/>
    </source>
</evidence>
<feature type="domain" description="RNA polymerase sigma-70 region 2" evidence="7">
    <location>
        <begin position="24"/>
        <end position="89"/>
    </location>
</feature>
<keyword evidence="2 6" id="KW-0805">Transcription regulation</keyword>
<gene>
    <name evidence="9" type="ORF">AVDCRST_MAG42-3276</name>
</gene>
<dbReference type="InterPro" id="IPR013324">
    <property type="entry name" value="RNA_pol_sigma_r3/r4-like"/>
</dbReference>
<dbReference type="PANTHER" id="PTHR43133:SF51">
    <property type="entry name" value="RNA POLYMERASE SIGMA FACTOR"/>
    <property type="match status" value="1"/>
</dbReference>
<keyword evidence="5 6" id="KW-0804">Transcription</keyword>
<comment type="similarity">
    <text evidence="1 6">Belongs to the sigma-70 factor family. ECF subfamily.</text>
</comment>
<dbReference type="NCBIfam" id="TIGR02937">
    <property type="entry name" value="sigma70-ECF"/>
    <property type="match status" value="1"/>
</dbReference>
<dbReference type="GO" id="GO:0016987">
    <property type="term" value="F:sigma factor activity"/>
    <property type="evidence" value="ECO:0007669"/>
    <property type="project" value="UniProtKB-KW"/>
</dbReference>
<dbReference type="InterPro" id="IPR000838">
    <property type="entry name" value="RNA_pol_sigma70_ECF_CS"/>
</dbReference>
<dbReference type="EMBL" id="CADCTA010000123">
    <property type="protein sequence ID" value="CAA9270933.1"/>
    <property type="molecule type" value="Genomic_DNA"/>
</dbReference>
<proteinExistence type="inferred from homology"/>
<reference evidence="9" key="1">
    <citation type="submission" date="2020-02" db="EMBL/GenBank/DDBJ databases">
        <authorList>
            <person name="Meier V. D."/>
        </authorList>
    </citation>
    <scope>NUCLEOTIDE SEQUENCE</scope>
    <source>
        <strain evidence="9">AVDCRST_MAG42</strain>
    </source>
</reference>
<dbReference type="InterPro" id="IPR039425">
    <property type="entry name" value="RNA_pol_sigma-70-like"/>
</dbReference>